<gene>
    <name evidence="1" type="ORF">Nepgr_013316</name>
</gene>
<accession>A0AAD3XP98</accession>
<protein>
    <submittedName>
        <fullName evidence="1">Uncharacterized protein</fullName>
    </submittedName>
</protein>
<dbReference type="EMBL" id="BSYO01000011">
    <property type="protein sequence ID" value="GMH11475.1"/>
    <property type="molecule type" value="Genomic_DNA"/>
</dbReference>
<name>A0AAD3XP98_NEPGR</name>
<organism evidence="1 2">
    <name type="scientific">Nepenthes gracilis</name>
    <name type="common">Slender pitcher plant</name>
    <dbReference type="NCBI Taxonomy" id="150966"/>
    <lineage>
        <taxon>Eukaryota</taxon>
        <taxon>Viridiplantae</taxon>
        <taxon>Streptophyta</taxon>
        <taxon>Embryophyta</taxon>
        <taxon>Tracheophyta</taxon>
        <taxon>Spermatophyta</taxon>
        <taxon>Magnoliopsida</taxon>
        <taxon>eudicotyledons</taxon>
        <taxon>Gunneridae</taxon>
        <taxon>Pentapetalae</taxon>
        <taxon>Caryophyllales</taxon>
        <taxon>Nepenthaceae</taxon>
        <taxon>Nepenthes</taxon>
    </lineage>
</organism>
<evidence type="ECO:0000313" key="1">
    <source>
        <dbReference type="EMBL" id="GMH11475.1"/>
    </source>
</evidence>
<sequence>MQKAERAASACCTILEPFQTNERPTGTHATCMSLPSSFDRGILTRCDSHLTSHAQSHRGIQGSLPFYPVTSAASNRSERVCTT</sequence>
<dbReference type="AlphaFoldDB" id="A0AAD3XP98"/>
<proteinExistence type="predicted"/>
<keyword evidence="2" id="KW-1185">Reference proteome</keyword>
<reference evidence="1" key="1">
    <citation type="submission" date="2023-05" db="EMBL/GenBank/DDBJ databases">
        <title>Nepenthes gracilis genome sequencing.</title>
        <authorList>
            <person name="Fukushima K."/>
        </authorList>
    </citation>
    <scope>NUCLEOTIDE SEQUENCE</scope>
    <source>
        <strain evidence="1">SING2019-196</strain>
    </source>
</reference>
<evidence type="ECO:0000313" key="2">
    <source>
        <dbReference type="Proteomes" id="UP001279734"/>
    </source>
</evidence>
<dbReference type="Proteomes" id="UP001279734">
    <property type="component" value="Unassembled WGS sequence"/>
</dbReference>
<comment type="caution">
    <text evidence="1">The sequence shown here is derived from an EMBL/GenBank/DDBJ whole genome shotgun (WGS) entry which is preliminary data.</text>
</comment>